<organism evidence="4 5">
    <name type="scientific">Salinispora tropica (strain ATCC BAA-916 / DSM 44818 / JCM 13857 / NBRC 105044 / CNB-440)</name>
    <dbReference type="NCBI Taxonomy" id="369723"/>
    <lineage>
        <taxon>Bacteria</taxon>
        <taxon>Bacillati</taxon>
        <taxon>Actinomycetota</taxon>
        <taxon>Actinomycetes</taxon>
        <taxon>Micromonosporales</taxon>
        <taxon>Micromonosporaceae</taxon>
        <taxon>Salinispora</taxon>
    </lineage>
</organism>
<dbReference type="PANTHER" id="PTHR30137:SF8">
    <property type="entry name" value="BLR5498 PROTEIN"/>
    <property type="match status" value="1"/>
</dbReference>
<dbReference type="PANTHER" id="PTHR30137">
    <property type="entry name" value="LUCIFERASE-LIKE MONOOXYGENASE"/>
    <property type="match status" value="1"/>
</dbReference>
<evidence type="ECO:0000313" key="4">
    <source>
        <dbReference type="EMBL" id="ABP55156.1"/>
    </source>
</evidence>
<keyword evidence="1" id="KW-0560">Oxidoreductase</keyword>
<dbReference type="STRING" id="369723.Strop_2712"/>
<dbReference type="PATRIC" id="fig|369723.5.peg.2792"/>
<feature type="domain" description="Luciferase-like" evidence="3">
    <location>
        <begin position="41"/>
        <end position="346"/>
    </location>
</feature>
<name>A4X8F6_SALTO</name>
<dbReference type="eggNOG" id="COG2141">
    <property type="taxonomic scope" value="Bacteria"/>
</dbReference>
<dbReference type="InterPro" id="IPR011251">
    <property type="entry name" value="Luciferase-like_dom"/>
</dbReference>
<dbReference type="InterPro" id="IPR050766">
    <property type="entry name" value="Bact_Lucif_Oxidored"/>
</dbReference>
<dbReference type="GO" id="GO:0016705">
    <property type="term" value="F:oxidoreductase activity, acting on paired donors, with incorporation or reduction of molecular oxygen"/>
    <property type="evidence" value="ECO:0007669"/>
    <property type="project" value="InterPro"/>
</dbReference>
<dbReference type="Gene3D" id="3.20.20.30">
    <property type="entry name" value="Luciferase-like domain"/>
    <property type="match status" value="1"/>
</dbReference>
<dbReference type="Pfam" id="PF00296">
    <property type="entry name" value="Bac_luciferase"/>
    <property type="match status" value="1"/>
</dbReference>
<keyword evidence="5" id="KW-1185">Reference proteome</keyword>
<dbReference type="KEGG" id="stp:Strop_2712"/>
<dbReference type="GO" id="GO:0004497">
    <property type="term" value="F:monooxygenase activity"/>
    <property type="evidence" value="ECO:0007669"/>
    <property type="project" value="UniProtKB-KW"/>
</dbReference>
<protein>
    <submittedName>
        <fullName evidence="4">Luciferase family protein</fullName>
    </submittedName>
</protein>
<reference evidence="5" key="1">
    <citation type="journal article" date="2007" name="Proc. Natl. Acad. Sci. U.S.A.">
        <title>Genome sequencing reveals complex secondary metabolome in the marine actinomycete Salinispora tropica.</title>
        <authorList>
            <person name="Udwary D.W."/>
            <person name="Zeigler L."/>
            <person name="Asolkar R.N."/>
            <person name="Singan V."/>
            <person name="Lapidus A."/>
            <person name="Fenical W."/>
            <person name="Jensen P.R."/>
            <person name="Moore B.S."/>
        </authorList>
    </citation>
    <scope>NUCLEOTIDE SEQUENCE [LARGE SCALE GENOMIC DNA]</scope>
    <source>
        <strain evidence="5">ATCC BAA-916 / DSM 44818 / CNB-440</strain>
    </source>
</reference>
<dbReference type="Proteomes" id="UP000000235">
    <property type="component" value="Chromosome"/>
</dbReference>
<dbReference type="SUPFAM" id="SSF51679">
    <property type="entry name" value="Bacterial luciferase-like"/>
    <property type="match status" value="1"/>
</dbReference>
<evidence type="ECO:0000313" key="5">
    <source>
        <dbReference type="Proteomes" id="UP000000235"/>
    </source>
</evidence>
<accession>A4X8F6</accession>
<evidence type="ECO:0000256" key="2">
    <source>
        <dbReference type="ARBA" id="ARBA00023033"/>
    </source>
</evidence>
<dbReference type="InterPro" id="IPR036661">
    <property type="entry name" value="Luciferase-like_sf"/>
</dbReference>
<dbReference type="RefSeq" id="WP_012013937.1">
    <property type="nucleotide sequence ID" value="NC_009380.1"/>
</dbReference>
<dbReference type="EMBL" id="CP000667">
    <property type="protein sequence ID" value="ABP55156.1"/>
    <property type="molecule type" value="Genomic_DNA"/>
</dbReference>
<keyword evidence="2" id="KW-0503">Monooxygenase</keyword>
<proteinExistence type="predicted"/>
<gene>
    <name evidence="4" type="ordered locus">Strop_2712</name>
</gene>
<sequence>MSALANDPNIVKFVYWDNVTYSPPGSVEPEKWDGKLATELYESYLDHCVEAEGLGYAGVSLPEHFGPSSPLPHPVIMMAALAVKTTSARIVSGANIPLWHHPMELAEQLAMVDVLSGGRLEVGLGRHGDRTEQENAIDLIDGVLNKIDYPVAKADLRPMQAAFLQDAEVATVNAWPRPVQRRVPLWSAAGTEESLAAAARRGMCVFTGLSINPTASGMAPITIEETIPRLHRYIEIGQENGHHLSMANVAATCFTAIAETDQEAADIVREGFINHVQAVAGHTGRLAGTIKPGETSLSSLAGLETPEMKALLEAPAESYIQNPFALVGSVETVKAKLEALLSAGMRRFIVLCGGVGSRQEIGWQTAKALAEDVAPDLFAAAREELLLG</sequence>
<dbReference type="GO" id="GO:0005829">
    <property type="term" value="C:cytosol"/>
    <property type="evidence" value="ECO:0007669"/>
    <property type="project" value="TreeGrafter"/>
</dbReference>
<dbReference type="AlphaFoldDB" id="A4X8F6"/>
<evidence type="ECO:0000259" key="3">
    <source>
        <dbReference type="Pfam" id="PF00296"/>
    </source>
</evidence>
<evidence type="ECO:0000256" key="1">
    <source>
        <dbReference type="ARBA" id="ARBA00023002"/>
    </source>
</evidence>
<dbReference type="HOGENOM" id="CLU_027853_3_0_11"/>